<name>A0A2P2QHL9_RHIMU</name>
<protein>
    <submittedName>
        <fullName evidence="1">Uncharacterized protein</fullName>
    </submittedName>
</protein>
<dbReference type="EMBL" id="GGEC01086005">
    <property type="protein sequence ID" value="MBX66489.1"/>
    <property type="molecule type" value="Transcribed_RNA"/>
</dbReference>
<accession>A0A2P2QHL9</accession>
<reference evidence="1" key="1">
    <citation type="submission" date="2018-02" db="EMBL/GenBank/DDBJ databases">
        <title>Rhizophora mucronata_Transcriptome.</title>
        <authorList>
            <person name="Meera S.P."/>
            <person name="Sreeshan A."/>
            <person name="Augustine A."/>
        </authorList>
    </citation>
    <scope>NUCLEOTIDE SEQUENCE</scope>
    <source>
        <tissue evidence="1">Leaf</tissue>
    </source>
</reference>
<proteinExistence type="predicted"/>
<organism evidence="1">
    <name type="scientific">Rhizophora mucronata</name>
    <name type="common">Asiatic mangrove</name>
    <dbReference type="NCBI Taxonomy" id="61149"/>
    <lineage>
        <taxon>Eukaryota</taxon>
        <taxon>Viridiplantae</taxon>
        <taxon>Streptophyta</taxon>
        <taxon>Embryophyta</taxon>
        <taxon>Tracheophyta</taxon>
        <taxon>Spermatophyta</taxon>
        <taxon>Magnoliopsida</taxon>
        <taxon>eudicotyledons</taxon>
        <taxon>Gunneridae</taxon>
        <taxon>Pentapetalae</taxon>
        <taxon>rosids</taxon>
        <taxon>fabids</taxon>
        <taxon>Malpighiales</taxon>
        <taxon>Rhizophoraceae</taxon>
        <taxon>Rhizophora</taxon>
    </lineage>
</organism>
<sequence length="12" mass="1295">MGMPPSIEFTNA</sequence>
<evidence type="ECO:0000313" key="1">
    <source>
        <dbReference type="EMBL" id="MBX66489.1"/>
    </source>
</evidence>